<evidence type="ECO:0000313" key="3">
    <source>
        <dbReference type="Proteomes" id="UP000018731"/>
    </source>
</evidence>
<dbReference type="Proteomes" id="UP000018731">
    <property type="component" value="Unassembled WGS sequence"/>
</dbReference>
<dbReference type="EMBL" id="AZJI01000001">
    <property type="protein sequence ID" value="ETD25197.1"/>
    <property type="molecule type" value="Genomic_DNA"/>
</dbReference>
<name>V8CDL3_9HELI</name>
<dbReference type="RefSeq" id="WP_023927248.1">
    <property type="nucleotide sequence ID" value="NZ_KI669454.1"/>
</dbReference>
<keyword evidence="3" id="KW-1185">Reference proteome</keyword>
<dbReference type="AlphaFoldDB" id="V8CDL3"/>
<keyword evidence="1" id="KW-1133">Transmembrane helix</keyword>
<dbReference type="PATRIC" id="fig|1357400.3.peg.724"/>
<reference evidence="2 3" key="1">
    <citation type="journal article" date="2014" name="Genome Announc.">
        <title>Draft genome sequences of six enterohepatic helicobacter species isolated from humans and one from rhesus macaques.</title>
        <authorList>
            <person name="Shen Z."/>
            <person name="Sheh A."/>
            <person name="Young S.K."/>
            <person name="Abouelliel A."/>
            <person name="Ward D.V."/>
            <person name="Earl A.M."/>
            <person name="Fox J.G."/>
        </authorList>
    </citation>
    <scope>NUCLEOTIDE SEQUENCE [LARGE SCALE GENOMIC DNA]</scope>
    <source>
        <strain evidence="2 3">MIT 99-5501</strain>
    </source>
</reference>
<keyword evidence="1" id="KW-0812">Transmembrane</keyword>
<accession>V8CDL3</accession>
<proteinExistence type="predicted"/>
<feature type="transmembrane region" description="Helical" evidence="1">
    <location>
        <begin position="6"/>
        <end position="23"/>
    </location>
</feature>
<dbReference type="HOGENOM" id="CLU_2395656_0_0_7"/>
<gene>
    <name evidence="2" type="ORF">HMPREF2086_00532</name>
</gene>
<dbReference type="eggNOG" id="COG1696">
    <property type="taxonomic scope" value="Bacteria"/>
</dbReference>
<protein>
    <submittedName>
        <fullName evidence="2">Uncharacterized protein</fullName>
    </submittedName>
</protein>
<organism evidence="2 3">
    <name type="scientific">Helicobacter macacae MIT 99-5501</name>
    <dbReference type="NCBI Taxonomy" id="1357400"/>
    <lineage>
        <taxon>Bacteria</taxon>
        <taxon>Pseudomonadati</taxon>
        <taxon>Campylobacterota</taxon>
        <taxon>Epsilonproteobacteria</taxon>
        <taxon>Campylobacterales</taxon>
        <taxon>Helicobacteraceae</taxon>
        <taxon>Helicobacter</taxon>
    </lineage>
</organism>
<sequence length="98" mass="11292">MLFSSFTFIFIFLPIVWIVFHLLKNAKFKSHYTIAKIFLIISSLFFYAFWKVAYLPILLSSIIINYTLAKLILKNYNPLVVLKSSATNGGGGESLFRF</sequence>
<evidence type="ECO:0000313" key="2">
    <source>
        <dbReference type="EMBL" id="ETD25197.1"/>
    </source>
</evidence>
<keyword evidence="1" id="KW-0472">Membrane</keyword>
<comment type="caution">
    <text evidence="2">The sequence shown here is derived from an EMBL/GenBank/DDBJ whole genome shotgun (WGS) entry which is preliminary data.</text>
</comment>
<evidence type="ECO:0000256" key="1">
    <source>
        <dbReference type="SAM" id="Phobius"/>
    </source>
</evidence>
<feature type="transmembrane region" description="Helical" evidence="1">
    <location>
        <begin position="54"/>
        <end position="73"/>
    </location>
</feature>
<dbReference type="STRING" id="1357400.HMPREF2086_00532"/>